<protein>
    <submittedName>
        <fullName evidence="2">Uncharacterized protein</fullName>
    </submittedName>
</protein>
<sequence length="148" mass="17859">MNGMRARKSGLGKRLRDRRMRRGYHSRRRGSLSIWQRSLARRARRKHIRPSLRQHRSTLVGRFLQVRLSLKRGQRLLMHPNSHRPQTQIFSEEQHRLHNRPSRRSKIHYLISSKMRREGEESTTSAQAHHRFGKNRTTYYKSRYPGLT</sequence>
<organism evidence="2 3">
    <name type="scientific">Sphaerulina musiva (strain SO2202)</name>
    <name type="common">Poplar stem canker fungus</name>
    <name type="synonym">Septoria musiva</name>
    <dbReference type="NCBI Taxonomy" id="692275"/>
    <lineage>
        <taxon>Eukaryota</taxon>
        <taxon>Fungi</taxon>
        <taxon>Dikarya</taxon>
        <taxon>Ascomycota</taxon>
        <taxon>Pezizomycotina</taxon>
        <taxon>Dothideomycetes</taxon>
        <taxon>Dothideomycetidae</taxon>
        <taxon>Mycosphaerellales</taxon>
        <taxon>Mycosphaerellaceae</taxon>
        <taxon>Sphaerulina</taxon>
    </lineage>
</organism>
<feature type="region of interest" description="Disordered" evidence="1">
    <location>
        <begin position="115"/>
        <end position="148"/>
    </location>
</feature>
<evidence type="ECO:0000313" key="3">
    <source>
        <dbReference type="Proteomes" id="UP000016931"/>
    </source>
</evidence>
<dbReference type="EMBL" id="KB456265">
    <property type="protein sequence ID" value="EMF11936.1"/>
    <property type="molecule type" value="Genomic_DNA"/>
</dbReference>
<accession>N1QL67</accession>
<proteinExistence type="predicted"/>
<name>N1QL67_SPHMS</name>
<dbReference type="Proteomes" id="UP000016931">
    <property type="component" value="Unassembled WGS sequence"/>
</dbReference>
<dbReference type="HOGENOM" id="CLU_1759940_0_0_1"/>
<reference evidence="2 3" key="1">
    <citation type="journal article" date="2012" name="PLoS Pathog.">
        <title>Diverse lifestyles and strategies of plant pathogenesis encoded in the genomes of eighteen Dothideomycetes fungi.</title>
        <authorList>
            <person name="Ohm R.A."/>
            <person name="Feau N."/>
            <person name="Henrissat B."/>
            <person name="Schoch C.L."/>
            <person name="Horwitz B.A."/>
            <person name="Barry K.W."/>
            <person name="Condon B.J."/>
            <person name="Copeland A.C."/>
            <person name="Dhillon B."/>
            <person name="Glaser F."/>
            <person name="Hesse C.N."/>
            <person name="Kosti I."/>
            <person name="LaButti K."/>
            <person name="Lindquist E.A."/>
            <person name="Lucas S."/>
            <person name="Salamov A.A."/>
            <person name="Bradshaw R.E."/>
            <person name="Ciuffetti L."/>
            <person name="Hamelin R.C."/>
            <person name="Kema G.H.J."/>
            <person name="Lawrence C."/>
            <person name="Scott J.A."/>
            <person name="Spatafora J.W."/>
            <person name="Turgeon B.G."/>
            <person name="de Wit P.J.G.M."/>
            <person name="Zhong S."/>
            <person name="Goodwin S.B."/>
            <person name="Grigoriev I.V."/>
        </authorList>
    </citation>
    <scope>NUCLEOTIDE SEQUENCE [LARGE SCALE GENOMIC DNA]</scope>
    <source>
        <strain evidence="2 3">SO2202</strain>
    </source>
</reference>
<evidence type="ECO:0000256" key="1">
    <source>
        <dbReference type="SAM" id="MobiDB-lite"/>
    </source>
</evidence>
<feature type="region of interest" description="Disordered" evidence="1">
    <location>
        <begin position="1"/>
        <end position="29"/>
    </location>
</feature>
<dbReference type="AlphaFoldDB" id="N1QL67"/>
<evidence type="ECO:0000313" key="2">
    <source>
        <dbReference type="EMBL" id="EMF11936.1"/>
    </source>
</evidence>
<dbReference type="GeneID" id="27907576"/>
<keyword evidence="3" id="KW-1185">Reference proteome</keyword>
<gene>
    <name evidence="2" type="ORF">SEPMUDRAFT_87306</name>
</gene>
<dbReference type="RefSeq" id="XP_016760057.1">
    <property type="nucleotide sequence ID" value="XM_016910439.1"/>
</dbReference>